<name>A0A8J2KBP1_9HEXA</name>
<reference evidence="2" key="1">
    <citation type="submission" date="2021-06" db="EMBL/GenBank/DDBJ databases">
        <authorList>
            <person name="Hodson N. C."/>
            <person name="Mongue J. A."/>
            <person name="Jaron S. K."/>
        </authorList>
    </citation>
    <scope>NUCLEOTIDE SEQUENCE</scope>
</reference>
<evidence type="ECO:0000256" key="1">
    <source>
        <dbReference type="SAM" id="MobiDB-lite"/>
    </source>
</evidence>
<sequence length="225" mass="25749">MGAMESSVGFYNDRKIIRYENGTFEYPGLEAIPFGQKEERAKAFIRIQNSEDLKEHYRALPPSLAMDPDIFRKFLAENPEYIEAAQETSDYLESIASSSSSNVRSRRKKSNKVTPRTSSGRVTSDDEDTVSLFTSSAASTTEVSTADSWSTESKRFKKKLSWDCTKNCGILSRFREYRRNRVQDVDLVYERICSATDDMELNPRDLSNEIQEDEKQSLFPVETPL</sequence>
<gene>
    <name evidence="2" type="ORF">AFUS01_LOCUS21697</name>
</gene>
<comment type="caution">
    <text evidence="2">The sequence shown here is derived from an EMBL/GenBank/DDBJ whole genome shotgun (WGS) entry which is preliminary data.</text>
</comment>
<feature type="region of interest" description="Disordered" evidence="1">
    <location>
        <begin position="102"/>
        <end position="127"/>
    </location>
</feature>
<dbReference type="EMBL" id="CAJVCH010245559">
    <property type="protein sequence ID" value="CAG7733243.1"/>
    <property type="molecule type" value="Genomic_DNA"/>
</dbReference>
<keyword evidence="3" id="KW-1185">Reference proteome</keyword>
<dbReference type="AlphaFoldDB" id="A0A8J2KBP1"/>
<accession>A0A8J2KBP1</accession>
<organism evidence="2 3">
    <name type="scientific">Allacma fusca</name>
    <dbReference type="NCBI Taxonomy" id="39272"/>
    <lineage>
        <taxon>Eukaryota</taxon>
        <taxon>Metazoa</taxon>
        <taxon>Ecdysozoa</taxon>
        <taxon>Arthropoda</taxon>
        <taxon>Hexapoda</taxon>
        <taxon>Collembola</taxon>
        <taxon>Symphypleona</taxon>
        <taxon>Sminthuridae</taxon>
        <taxon>Allacma</taxon>
    </lineage>
</organism>
<dbReference type="Proteomes" id="UP000708208">
    <property type="component" value="Unassembled WGS sequence"/>
</dbReference>
<proteinExistence type="predicted"/>
<evidence type="ECO:0000313" key="3">
    <source>
        <dbReference type="Proteomes" id="UP000708208"/>
    </source>
</evidence>
<evidence type="ECO:0000313" key="2">
    <source>
        <dbReference type="EMBL" id="CAG7733243.1"/>
    </source>
</evidence>
<protein>
    <submittedName>
        <fullName evidence="2">Uncharacterized protein</fullName>
    </submittedName>
</protein>